<evidence type="ECO:0000256" key="8">
    <source>
        <dbReference type="HAMAP-Rule" id="MF_02004"/>
    </source>
</evidence>
<feature type="binding site" evidence="8">
    <location>
        <position position="622"/>
    </location>
    <ligand>
        <name>ATP</name>
        <dbReference type="ChEBI" id="CHEBI:30616"/>
    </ligand>
</feature>
<evidence type="ECO:0000256" key="7">
    <source>
        <dbReference type="ARBA" id="ARBA00047552"/>
    </source>
</evidence>
<dbReference type="InterPro" id="IPR033705">
    <property type="entry name" value="Anticodon_Ia_Val"/>
</dbReference>
<evidence type="ECO:0000313" key="12">
    <source>
        <dbReference type="EMBL" id="MBD8894065.1"/>
    </source>
</evidence>
<keyword evidence="6 8" id="KW-0030">Aminoacyl-tRNA synthetase</keyword>
<evidence type="ECO:0000256" key="4">
    <source>
        <dbReference type="ARBA" id="ARBA00022840"/>
    </source>
</evidence>
<dbReference type="EC" id="6.1.1.9" evidence="8"/>
<dbReference type="InterPro" id="IPR009080">
    <property type="entry name" value="tRNAsynth_Ia_anticodon-bd"/>
</dbReference>
<comment type="subcellular location">
    <subcellularLocation>
        <location evidence="8">Cytoplasm</location>
    </subcellularLocation>
</comment>
<dbReference type="CDD" id="cd07962">
    <property type="entry name" value="Anticodon_Ia_Val"/>
    <property type="match status" value="1"/>
</dbReference>
<protein>
    <recommendedName>
        <fullName evidence="8">Valine--tRNA ligase</fullName>
        <ecNumber evidence="8">6.1.1.9</ecNumber>
    </recommendedName>
    <alternativeName>
        <fullName evidence="8">Valyl-tRNA synthetase</fullName>
        <shortName evidence="8">ValRS</shortName>
    </alternativeName>
</protein>
<dbReference type="SUPFAM" id="SSF46589">
    <property type="entry name" value="tRNA-binding arm"/>
    <property type="match status" value="1"/>
</dbReference>
<dbReference type="InterPro" id="IPR019499">
    <property type="entry name" value="Val-tRNA_synth_tRNA-bd"/>
</dbReference>
<comment type="similarity">
    <text evidence="8">Belongs to the class-I aminoacyl-tRNA synthetase family. ValS type 1 subfamily.</text>
</comment>
<keyword evidence="4 8" id="KW-0067">ATP-binding</keyword>
<dbReference type="Gene3D" id="1.10.730.10">
    <property type="entry name" value="Isoleucyl-tRNA Synthetase, Domain 1"/>
    <property type="match status" value="1"/>
</dbReference>
<feature type="domain" description="Valyl-tRNA synthetase tRNA-binding arm" evidence="11">
    <location>
        <begin position="908"/>
        <end position="973"/>
    </location>
</feature>
<reference evidence="12 13" key="2">
    <citation type="journal article" date="2021" name="Int. J. Syst. Evol. Microbiol.">
        <title>Roseibium litorale sp. nov., isolated from a tidal flat sediment and proposal for the reclassification of Labrenzia polysiphoniae as Roseibium polysiphoniae comb. nov.</title>
        <authorList>
            <person name="Liu Y."/>
            <person name="Pei T."/>
            <person name="Du J."/>
            <person name="Chao M."/>
            <person name="Deng M.R."/>
            <person name="Zhu H."/>
        </authorList>
    </citation>
    <scope>NUCLEOTIDE SEQUENCE [LARGE SCALE GENOMIC DNA]</scope>
    <source>
        <strain evidence="12 13">4C16A</strain>
    </source>
</reference>
<proteinExistence type="inferred from homology"/>
<feature type="coiled-coil region" evidence="8">
    <location>
        <begin position="913"/>
        <end position="968"/>
    </location>
</feature>
<feature type="short sequence motif" description="'KMSKS' region" evidence="8">
    <location>
        <begin position="619"/>
        <end position="623"/>
    </location>
</feature>
<dbReference type="Pfam" id="PF00133">
    <property type="entry name" value="tRNA-synt_1"/>
    <property type="match status" value="1"/>
</dbReference>
<comment type="domain">
    <text evidence="8">The C-terminal coiled-coil domain is crucial for aminoacylation activity.</text>
</comment>
<dbReference type="GO" id="GO:0004832">
    <property type="term" value="F:valine-tRNA ligase activity"/>
    <property type="evidence" value="ECO:0007669"/>
    <property type="project" value="UniProtKB-EC"/>
</dbReference>
<evidence type="ECO:0000256" key="3">
    <source>
        <dbReference type="ARBA" id="ARBA00022741"/>
    </source>
</evidence>
<evidence type="ECO:0000256" key="5">
    <source>
        <dbReference type="ARBA" id="ARBA00022917"/>
    </source>
</evidence>
<dbReference type="RefSeq" id="WP_192150664.1">
    <property type="nucleotide sequence ID" value="NZ_JACYXI010000019.1"/>
</dbReference>
<feature type="short sequence motif" description="'HIGH' region" evidence="8">
    <location>
        <begin position="45"/>
        <end position="55"/>
    </location>
</feature>
<dbReference type="SUPFAM" id="SSF52374">
    <property type="entry name" value="Nucleotidylyl transferase"/>
    <property type="match status" value="1"/>
</dbReference>
<dbReference type="InterPro" id="IPR037118">
    <property type="entry name" value="Val-tRNA_synth_C_sf"/>
</dbReference>
<keyword evidence="13" id="KW-1185">Reference proteome</keyword>
<evidence type="ECO:0000259" key="11">
    <source>
        <dbReference type="Pfam" id="PF10458"/>
    </source>
</evidence>
<feature type="domain" description="Aminoacyl-tRNA synthetase class Ia" evidence="9">
    <location>
        <begin position="15"/>
        <end position="651"/>
    </location>
</feature>
<dbReference type="PANTHER" id="PTHR11946">
    <property type="entry name" value="VALYL-TRNA SYNTHETASES"/>
    <property type="match status" value="1"/>
</dbReference>
<dbReference type="Gene3D" id="3.40.50.620">
    <property type="entry name" value="HUPs"/>
    <property type="match status" value="2"/>
</dbReference>
<evidence type="ECO:0000256" key="1">
    <source>
        <dbReference type="ARBA" id="ARBA00022490"/>
    </source>
</evidence>
<comment type="function">
    <text evidence="8">Catalyzes the attachment of valine to tRNA(Val). As ValRS can inadvertently accommodate and process structurally similar amino acids such as threonine, to avoid such errors, it has a 'posttransfer' editing activity that hydrolyzes mischarged Thr-tRNA(Val) in a tRNA-dependent manner.</text>
</comment>
<dbReference type="Pfam" id="PF10458">
    <property type="entry name" value="Val_tRNA-synt_C"/>
    <property type="match status" value="1"/>
</dbReference>
<comment type="subunit">
    <text evidence="8">Monomer.</text>
</comment>
<dbReference type="HAMAP" id="MF_02004">
    <property type="entry name" value="Val_tRNA_synth_type1"/>
    <property type="match status" value="1"/>
</dbReference>
<keyword evidence="2 8" id="KW-0436">Ligase</keyword>
<name>A0ABR9CT90_9HYPH</name>
<dbReference type="SUPFAM" id="SSF50677">
    <property type="entry name" value="ValRS/IleRS/LeuRS editing domain"/>
    <property type="match status" value="1"/>
</dbReference>
<dbReference type="InterPro" id="IPR002303">
    <property type="entry name" value="Valyl-tRNA_ligase"/>
</dbReference>
<dbReference type="Gene3D" id="3.90.740.10">
    <property type="entry name" value="Valyl/Leucyl/Isoleucyl-tRNA synthetase, editing domain"/>
    <property type="match status" value="1"/>
</dbReference>
<keyword evidence="3 8" id="KW-0547">Nucleotide-binding</keyword>
<evidence type="ECO:0000259" key="9">
    <source>
        <dbReference type="Pfam" id="PF00133"/>
    </source>
</evidence>
<evidence type="ECO:0000256" key="2">
    <source>
        <dbReference type="ARBA" id="ARBA00022598"/>
    </source>
</evidence>
<gene>
    <name evidence="8" type="primary">valS</name>
    <name evidence="12" type="ORF">IG616_21175</name>
</gene>
<dbReference type="NCBIfam" id="NF004349">
    <property type="entry name" value="PRK05729.1"/>
    <property type="match status" value="1"/>
</dbReference>
<comment type="domain">
    <text evidence="8">ValRS has two distinct active sites: one for aminoacylation and one for editing. The misactivated threonine is translocated from the active site to the editing site.</text>
</comment>
<dbReference type="InterPro" id="IPR010978">
    <property type="entry name" value="tRNA-bd_arm"/>
</dbReference>
<dbReference type="Pfam" id="PF08264">
    <property type="entry name" value="Anticodon_1"/>
    <property type="match status" value="1"/>
</dbReference>
<dbReference type="InterPro" id="IPR013155">
    <property type="entry name" value="M/V/L/I-tRNA-synth_anticd-bd"/>
</dbReference>
<dbReference type="SUPFAM" id="SSF47323">
    <property type="entry name" value="Anticodon-binding domain of a subclass of class I aminoacyl-tRNA synthetases"/>
    <property type="match status" value="1"/>
</dbReference>
<keyword evidence="1 8" id="KW-0963">Cytoplasm</keyword>
<dbReference type="InterPro" id="IPR009008">
    <property type="entry name" value="Val/Leu/Ile-tRNA-synth_edit"/>
</dbReference>
<accession>A0ABR9CT90</accession>
<keyword evidence="5 8" id="KW-0648">Protein biosynthesis</keyword>
<dbReference type="PANTHER" id="PTHR11946:SF93">
    <property type="entry name" value="VALINE--TRNA LIGASE, CHLOROPLASTIC_MITOCHONDRIAL 2"/>
    <property type="match status" value="1"/>
</dbReference>
<evidence type="ECO:0000256" key="6">
    <source>
        <dbReference type="ARBA" id="ARBA00023146"/>
    </source>
</evidence>
<evidence type="ECO:0000313" key="13">
    <source>
        <dbReference type="Proteomes" id="UP000632063"/>
    </source>
</evidence>
<dbReference type="Gene3D" id="1.10.287.380">
    <property type="entry name" value="Valyl-tRNA synthetase, C-terminal domain"/>
    <property type="match status" value="1"/>
</dbReference>
<dbReference type="InterPro" id="IPR001412">
    <property type="entry name" value="aa-tRNA-synth_I_CS"/>
</dbReference>
<dbReference type="InterPro" id="IPR002300">
    <property type="entry name" value="aa-tRNA-synth_Ia"/>
</dbReference>
<feature type="domain" description="Methionyl/Valyl/Leucyl/Isoleucyl-tRNA synthetase anticodon-binding" evidence="10">
    <location>
        <begin position="702"/>
        <end position="851"/>
    </location>
</feature>
<dbReference type="PROSITE" id="PS00178">
    <property type="entry name" value="AA_TRNA_LIGASE_I"/>
    <property type="match status" value="1"/>
</dbReference>
<organism evidence="12 13">
    <name type="scientific">Roseibium litorale</name>
    <dbReference type="NCBI Taxonomy" id="2803841"/>
    <lineage>
        <taxon>Bacteria</taxon>
        <taxon>Pseudomonadati</taxon>
        <taxon>Pseudomonadota</taxon>
        <taxon>Alphaproteobacteria</taxon>
        <taxon>Hyphomicrobiales</taxon>
        <taxon>Stappiaceae</taxon>
        <taxon>Roseibium</taxon>
    </lineage>
</organism>
<reference evidence="13" key="1">
    <citation type="submission" date="2020-09" db="EMBL/GenBank/DDBJ databases">
        <title>The genome sequence of strain Labrenzia suaedae 4C16A.</title>
        <authorList>
            <person name="Liu Y."/>
        </authorList>
    </citation>
    <scope>NUCLEOTIDE SEQUENCE [LARGE SCALE GENOMIC DNA]</scope>
    <source>
        <strain evidence="13">4C16A</strain>
    </source>
</reference>
<comment type="caution">
    <text evidence="12">The sequence shown here is derived from an EMBL/GenBank/DDBJ whole genome shotgun (WGS) entry which is preliminary data.</text>
</comment>
<keyword evidence="8" id="KW-0175">Coiled coil</keyword>
<dbReference type="PRINTS" id="PR00986">
    <property type="entry name" value="TRNASYNTHVAL"/>
</dbReference>
<dbReference type="InterPro" id="IPR014729">
    <property type="entry name" value="Rossmann-like_a/b/a_fold"/>
</dbReference>
<evidence type="ECO:0000259" key="10">
    <source>
        <dbReference type="Pfam" id="PF08264"/>
    </source>
</evidence>
<dbReference type="EMBL" id="JACYXI010000019">
    <property type="protein sequence ID" value="MBD8894065.1"/>
    <property type="molecule type" value="Genomic_DNA"/>
</dbReference>
<sequence length="976" mass="108766">MLEKTYDAASVEPRIYETWEKAEAFKAGAGAKEGADAFTIVIPPPNVTGSLHMGHALNNTLQDILIRWKRMQGYDVLWQPGTDHAGIATQMVVERELAANQQPGRREMGREAFVERVWEQKRKSEGTILGQLKRLGASCDWSRTEFTMSPNLSAAVLKVFVDLYNEGLIYRSKRLVNWDPKFETAISDLEVENIESDGHMWHFKYPLAGGETYEYVEKDEEGNVTLRETRDYISIATTRPETMLGDGAVAVHPSDERYKPIIGKLCEIPVGPKEHRRLIPIITDEYPDPAFGSGAVKITGAHDFNDNGVAQRNNIPMYRLMDTKAAMRSDGAPYAEEAAKAQAIIEGAAFTINEVDAINIVPEDLRGLDRYEARKRVIDQITAEGLAVMVPADHPDVAWMKGRAPEWTVAGKAVVRPLGEDEEAQALLPMVESKKIMQPYGDRSKVVIEPMLTDQWFVDAKTLAEPALKAVQDGETKFVPGNWDKTYYNWLNDIQPWCISRQLWWGHQIPVWYDEDGKEYCAESEEKAIEMAGGKALTRDEDVLDTWFSSALWPFSTLGWPNQTPELERYYKTDVLITGFDIIFFWVARMMMQGIHFMKEVPFHTVYINSIVVDAQGKKMSKSVGNVLDPLDLIDRFGADATRYALASQEVQGRRTLRMSDQAAEGGQRFATKLWNAARFAEMNECRRVAGFDPSTTTLTLNRWIATEVGKCAAEVTEALEAYRFNDASGAVYRFVWNTYCDWFLELAKPVFNGDDEAAKAETRATAAWAMDEILKILHPFMPFLTEELWARMGDAGVKADKLLVVTEWPQAAVSDEEAADEINWLVGLISEIRSVRAEMNIPAGAKVQLVVVGAGDVTKARIATHEAAIQRLARAEGIAIAEVAPAGSAQIIVGEATFCIPLEGVIDLAAEQARLSKDAGKLEAEISKIEKKLSNPGFLAKAPEEVVDGEKEKIAEAQGKLDKIKVALSRLAEIG</sequence>
<comment type="catalytic activity">
    <reaction evidence="7 8">
        <text>tRNA(Val) + L-valine + ATP = L-valyl-tRNA(Val) + AMP + diphosphate</text>
        <dbReference type="Rhea" id="RHEA:10704"/>
        <dbReference type="Rhea" id="RHEA-COMP:9672"/>
        <dbReference type="Rhea" id="RHEA-COMP:9708"/>
        <dbReference type="ChEBI" id="CHEBI:30616"/>
        <dbReference type="ChEBI" id="CHEBI:33019"/>
        <dbReference type="ChEBI" id="CHEBI:57762"/>
        <dbReference type="ChEBI" id="CHEBI:78442"/>
        <dbReference type="ChEBI" id="CHEBI:78537"/>
        <dbReference type="ChEBI" id="CHEBI:456215"/>
        <dbReference type="EC" id="6.1.1.9"/>
    </reaction>
</comment>
<dbReference type="Proteomes" id="UP000632063">
    <property type="component" value="Unassembled WGS sequence"/>
</dbReference>